<comment type="cofactor">
    <cofactor evidence="1">
        <name>heme</name>
        <dbReference type="ChEBI" id="CHEBI:30413"/>
    </cofactor>
</comment>
<comment type="subcellular location">
    <subcellularLocation>
        <location evidence="2">Membrane</location>
    </subcellularLocation>
</comment>
<dbReference type="STRING" id="98765.A0A2R6NNK5"/>
<evidence type="ECO:0000256" key="5">
    <source>
        <dbReference type="ARBA" id="ARBA00022617"/>
    </source>
</evidence>
<dbReference type="CDD" id="cd11065">
    <property type="entry name" value="CYP64-like"/>
    <property type="match status" value="1"/>
</dbReference>
<dbReference type="GO" id="GO:0005506">
    <property type="term" value="F:iron ion binding"/>
    <property type="evidence" value="ECO:0007669"/>
    <property type="project" value="InterPro"/>
</dbReference>
<dbReference type="PANTHER" id="PTHR46300:SF2">
    <property type="entry name" value="CYTOCHROME P450 MONOOXYGENASE ALNH-RELATED"/>
    <property type="match status" value="1"/>
</dbReference>
<evidence type="ECO:0000256" key="8">
    <source>
        <dbReference type="ARBA" id="ARBA00022989"/>
    </source>
</evidence>
<name>A0A2R6NNK5_9APHY</name>
<comment type="caution">
    <text evidence="13">The sequence shown here is derived from an EMBL/GenBank/DDBJ whole genome shotgun (WGS) entry which is preliminary data.</text>
</comment>
<dbReference type="GO" id="GO:0016020">
    <property type="term" value="C:membrane"/>
    <property type="evidence" value="ECO:0007669"/>
    <property type="project" value="UniProtKB-SubCell"/>
</dbReference>
<evidence type="ECO:0000256" key="4">
    <source>
        <dbReference type="ARBA" id="ARBA00010617"/>
    </source>
</evidence>
<dbReference type="GO" id="GO:0020037">
    <property type="term" value="F:heme binding"/>
    <property type="evidence" value="ECO:0007669"/>
    <property type="project" value="InterPro"/>
</dbReference>
<keyword evidence="5" id="KW-0349">Heme</keyword>
<evidence type="ECO:0000313" key="14">
    <source>
        <dbReference type="Proteomes" id="UP000186601"/>
    </source>
</evidence>
<dbReference type="PRINTS" id="PR00463">
    <property type="entry name" value="EP450I"/>
</dbReference>
<evidence type="ECO:0000256" key="12">
    <source>
        <dbReference type="ARBA" id="ARBA00023136"/>
    </source>
</evidence>
<keyword evidence="7" id="KW-0479">Metal-binding</keyword>
<evidence type="ECO:0000256" key="10">
    <source>
        <dbReference type="ARBA" id="ARBA00023004"/>
    </source>
</evidence>
<evidence type="ECO:0000256" key="6">
    <source>
        <dbReference type="ARBA" id="ARBA00022692"/>
    </source>
</evidence>
<dbReference type="AlphaFoldDB" id="A0A2R6NNK5"/>
<evidence type="ECO:0000256" key="1">
    <source>
        <dbReference type="ARBA" id="ARBA00001971"/>
    </source>
</evidence>
<protein>
    <recommendedName>
        <fullName evidence="15">Cytochrome P450</fullName>
    </recommendedName>
</protein>
<dbReference type="EMBL" id="MLYV02001036">
    <property type="protein sequence ID" value="PSR74011.1"/>
    <property type="molecule type" value="Genomic_DNA"/>
</dbReference>
<dbReference type="Gene3D" id="1.10.630.10">
    <property type="entry name" value="Cytochrome P450"/>
    <property type="match status" value="1"/>
</dbReference>
<dbReference type="SUPFAM" id="SSF48264">
    <property type="entry name" value="Cytochrome P450"/>
    <property type="match status" value="1"/>
</dbReference>
<evidence type="ECO:0000256" key="9">
    <source>
        <dbReference type="ARBA" id="ARBA00023002"/>
    </source>
</evidence>
<dbReference type="InterPro" id="IPR036396">
    <property type="entry name" value="Cyt_P450_sf"/>
</dbReference>
<keyword evidence="10" id="KW-0408">Iron</keyword>
<dbReference type="InterPro" id="IPR002401">
    <property type="entry name" value="Cyt_P450_E_grp-I"/>
</dbReference>
<keyword evidence="12" id="KW-0472">Membrane</keyword>
<dbReference type="InterPro" id="IPR050364">
    <property type="entry name" value="Cytochrome_P450_fung"/>
</dbReference>
<keyword evidence="11" id="KW-0503">Monooxygenase</keyword>
<evidence type="ECO:0000256" key="7">
    <source>
        <dbReference type="ARBA" id="ARBA00022723"/>
    </source>
</evidence>
<dbReference type="GO" id="GO:0004497">
    <property type="term" value="F:monooxygenase activity"/>
    <property type="evidence" value="ECO:0007669"/>
    <property type="project" value="UniProtKB-KW"/>
</dbReference>
<evidence type="ECO:0000256" key="3">
    <source>
        <dbReference type="ARBA" id="ARBA00005179"/>
    </source>
</evidence>
<sequence>MPSWPLVDSLVIAAVVILLIVSSGKGRRYWSSRYQLPPGPLGIPIFGNILQVSALRPYPQFLEWARQYGEIFHLRLGPQNVVVLNTAEAADELLVNRSKNFSSRTAPHIAQDIVSDGQRMVFLSYGKEWKIPRKSIQGAVGPGPSKRSRYIQDLESRTVLKDLLDYGDGHGRAAQFCEPTAKVPEDHWFSFFRRYATSNVMMVTYGKRAHKIHNNPRLHKIYDVVSNFVHVSQPGNFLADAFPILRTLPDCFASWRARAREMHAWEMELWGGFLDEHKKSVMKGDTSRDCFVSAYLRSREEGGHGEAPGLGITEDGWMRDKMLTYTAATILEAGSDTVSSAAQSFVLMMLNHPAVLAKAREEIDAVVGGGRLPNFEDQDHLPYIVACIKETLRRHSPIIMGIPHRSDQDEVYKDYLIPKESTVIGNMWAIHMDPVQYPNPAVFNPDRFYKAGSPTPWGSGPDMQDRDQCVMSPRSKHTHTNSILSAVQLSLFIVCARIVWSFDFEAPRDPVSGLPLLPDINDEEGTWSDGFISVPKTFPVVWKARSDSKAAMIEVLFEDLQSEWRSMGLEEDSR</sequence>
<dbReference type="OrthoDB" id="1470350at2759"/>
<keyword evidence="9" id="KW-0560">Oxidoreductase</keyword>
<comment type="similarity">
    <text evidence="4">Belongs to the cytochrome P450 family.</text>
</comment>
<evidence type="ECO:0000256" key="2">
    <source>
        <dbReference type="ARBA" id="ARBA00004370"/>
    </source>
</evidence>
<gene>
    <name evidence="13" type="ORF">PHLCEN_2v10195</name>
</gene>
<dbReference type="Proteomes" id="UP000186601">
    <property type="component" value="Unassembled WGS sequence"/>
</dbReference>
<accession>A0A2R6NNK5</accession>
<keyword evidence="8" id="KW-1133">Transmembrane helix</keyword>
<dbReference type="PANTHER" id="PTHR46300">
    <property type="entry name" value="P450, PUTATIVE (EUROFUNG)-RELATED-RELATED"/>
    <property type="match status" value="1"/>
</dbReference>
<comment type="pathway">
    <text evidence="3">Secondary metabolite biosynthesis.</text>
</comment>
<dbReference type="InterPro" id="IPR001128">
    <property type="entry name" value="Cyt_P450"/>
</dbReference>
<evidence type="ECO:0000313" key="13">
    <source>
        <dbReference type="EMBL" id="PSR74011.1"/>
    </source>
</evidence>
<proteinExistence type="inferred from homology"/>
<reference evidence="13 14" key="1">
    <citation type="submission" date="2018-02" db="EMBL/GenBank/DDBJ databases">
        <title>Genome sequence of the basidiomycete white-rot fungus Phlebia centrifuga.</title>
        <authorList>
            <person name="Granchi Z."/>
            <person name="Peng M."/>
            <person name="de Vries R.P."/>
            <person name="Hilden K."/>
            <person name="Makela M.R."/>
            <person name="Grigoriev I."/>
            <person name="Riley R."/>
        </authorList>
    </citation>
    <scope>NUCLEOTIDE SEQUENCE [LARGE SCALE GENOMIC DNA]</scope>
    <source>
        <strain evidence="13 14">FBCC195</strain>
    </source>
</reference>
<evidence type="ECO:0008006" key="15">
    <source>
        <dbReference type="Google" id="ProtNLM"/>
    </source>
</evidence>
<organism evidence="13 14">
    <name type="scientific">Hermanssonia centrifuga</name>
    <dbReference type="NCBI Taxonomy" id="98765"/>
    <lineage>
        <taxon>Eukaryota</taxon>
        <taxon>Fungi</taxon>
        <taxon>Dikarya</taxon>
        <taxon>Basidiomycota</taxon>
        <taxon>Agaricomycotina</taxon>
        <taxon>Agaricomycetes</taxon>
        <taxon>Polyporales</taxon>
        <taxon>Meruliaceae</taxon>
        <taxon>Hermanssonia</taxon>
    </lineage>
</organism>
<dbReference type="Pfam" id="PF00067">
    <property type="entry name" value="p450"/>
    <property type="match status" value="1"/>
</dbReference>
<dbReference type="GO" id="GO:0016705">
    <property type="term" value="F:oxidoreductase activity, acting on paired donors, with incorporation or reduction of molecular oxygen"/>
    <property type="evidence" value="ECO:0007669"/>
    <property type="project" value="InterPro"/>
</dbReference>
<keyword evidence="6" id="KW-0812">Transmembrane</keyword>
<keyword evidence="14" id="KW-1185">Reference proteome</keyword>
<evidence type="ECO:0000256" key="11">
    <source>
        <dbReference type="ARBA" id="ARBA00023033"/>
    </source>
</evidence>